<reference evidence="1" key="2">
    <citation type="submission" date="2014-07" db="EMBL/GenBank/DDBJ databases">
        <authorList>
            <person name="Hull J."/>
        </authorList>
    </citation>
    <scope>NUCLEOTIDE SEQUENCE</scope>
</reference>
<dbReference type="AlphaFoldDB" id="A0A0A9ZDC8"/>
<sequence>LVSDWTHSRYKTKRFIVHFTLQDPFWVNKRFLSVEDVKNWFQIATKENVTFVMNLKYNVDHDFICHEPGHVKSYACRLAKKRFKKCPPKGRNFLGDNLLANYRENLGTFPGMQKVRESRAITSAEHSRAMVKLPPFDTLLKKQNLGDLVRRRVDWFAANTTSLQQSL</sequence>
<feature type="non-terminal residue" evidence="1">
    <location>
        <position position="1"/>
    </location>
</feature>
<feature type="non-terminal residue" evidence="1">
    <location>
        <position position="167"/>
    </location>
</feature>
<gene>
    <name evidence="1" type="primary">MED18_0</name>
    <name evidence="1" type="ORF">CM83_100139</name>
</gene>
<accession>A0A0A9ZDC8</accession>
<name>A0A0A9ZDC8_LYGHE</name>
<proteinExistence type="predicted"/>
<organism evidence="1">
    <name type="scientific">Lygus hesperus</name>
    <name type="common">Western plant bug</name>
    <dbReference type="NCBI Taxonomy" id="30085"/>
    <lineage>
        <taxon>Eukaryota</taxon>
        <taxon>Metazoa</taxon>
        <taxon>Ecdysozoa</taxon>
        <taxon>Arthropoda</taxon>
        <taxon>Hexapoda</taxon>
        <taxon>Insecta</taxon>
        <taxon>Pterygota</taxon>
        <taxon>Neoptera</taxon>
        <taxon>Paraneoptera</taxon>
        <taxon>Hemiptera</taxon>
        <taxon>Heteroptera</taxon>
        <taxon>Panheteroptera</taxon>
        <taxon>Cimicomorpha</taxon>
        <taxon>Miridae</taxon>
        <taxon>Mirini</taxon>
        <taxon>Lygus</taxon>
    </lineage>
</organism>
<evidence type="ECO:0000313" key="1">
    <source>
        <dbReference type="EMBL" id="JAG39810.1"/>
    </source>
</evidence>
<dbReference type="EMBL" id="GBHO01003794">
    <property type="protein sequence ID" value="JAG39810.1"/>
    <property type="molecule type" value="Transcribed_RNA"/>
</dbReference>
<protein>
    <submittedName>
        <fullName evidence="1">Mediator of RNA polymerase II transcription subunit 18</fullName>
    </submittedName>
</protein>
<reference evidence="1" key="1">
    <citation type="journal article" date="2014" name="PLoS ONE">
        <title>Transcriptome-Based Identification of ABC Transporters in the Western Tarnished Plant Bug Lygus hesperus.</title>
        <authorList>
            <person name="Hull J.J."/>
            <person name="Chaney K."/>
            <person name="Geib S.M."/>
            <person name="Fabrick J.A."/>
            <person name="Brent C.S."/>
            <person name="Walsh D."/>
            <person name="Lavine L.C."/>
        </authorList>
    </citation>
    <scope>NUCLEOTIDE SEQUENCE</scope>
</reference>